<evidence type="ECO:0000256" key="7">
    <source>
        <dbReference type="ARBA" id="ARBA00024867"/>
    </source>
</evidence>
<evidence type="ECO:0000313" key="12">
    <source>
        <dbReference type="EMBL" id="HIR05345.1"/>
    </source>
</evidence>
<gene>
    <name evidence="12" type="ORF">IAB28_05195</name>
</gene>
<protein>
    <recommendedName>
        <fullName evidence="1">Stage 0 sporulation protein A homolog</fullName>
    </recommendedName>
</protein>
<keyword evidence="4" id="KW-0805">Transcription regulation</keyword>
<proteinExistence type="predicted"/>
<organism evidence="12 13">
    <name type="scientific">Candidatus Copromonas faecavium</name>
    <name type="common">nom. illeg.</name>
    <dbReference type="NCBI Taxonomy" id="2840740"/>
    <lineage>
        <taxon>Bacteria</taxon>
        <taxon>Bacillati</taxon>
        <taxon>Bacillota</taxon>
        <taxon>Clostridia</taxon>
        <taxon>Lachnospirales</taxon>
        <taxon>Lachnospiraceae</taxon>
        <taxon>Candidatus Copromonas (nom. illeg.)</taxon>
    </lineage>
</organism>
<keyword evidence="2 8" id="KW-0597">Phosphoprotein</keyword>
<evidence type="ECO:0000256" key="6">
    <source>
        <dbReference type="ARBA" id="ARBA00023163"/>
    </source>
</evidence>
<dbReference type="InterPro" id="IPR016032">
    <property type="entry name" value="Sig_transdc_resp-reg_C-effctor"/>
</dbReference>
<evidence type="ECO:0000256" key="9">
    <source>
        <dbReference type="PROSITE-ProRule" id="PRU01091"/>
    </source>
</evidence>
<comment type="function">
    <text evidence="7">May play the central regulatory role in sporulation. It may be an element of the effector pathway responsible for the activation of sporulation genes in response to nutritional stress. Spo0A may act in concert with spo0H (a sigma factor) to control the expression of some genes that are critical to the sporulation process.</text>
</comment>
<keyword evidence="3" id="KW-0902">Two-component regulatory system</keyword>
<reference evidence="12" key="1">
    <citation type="submission" date="2020-10" db="EMBL/GenBank/DDBJ databases">
        <authorList>
            <person name="Gilroy R."/>
        </authorList>
    </citation>
    <scope>NUCLEOTIDE SEQUENCE</scope>
    <source>
        <strain evidence="12">CHK180-2868</strain>
    </source>
</reference>
<evidence type="ECO:0000256" key="5">
    <source>
        <dbReference type="ARBA" id="ARBA00023125"/>
    </source>
</evidence>
<dbReference type="Pfam" id="PF00072">
    <property type="entry name" value="Response_reg"/>
    <property type="match status" value="1"/>
</dbReference>
<evidence type="ECO:0000256" key="4">
    <source>
        <dbReference type="ARBA" id="ARBA00023015"/>
    </source>
</evidence>
<dbReference type="PROSITE" id="PS51755">
    <property type="entry name" value="OMPR_PHOB"/>
    <property type="match status" value="1"/>
</dbReference>
<dbReference type="GO" id="GO:0005829">
    <property type="term" value="C:cytosol"/>
    <property type="evidence" value="ECO:0007669"/>
    <property type="project" value="TreeGrafter"/>
</dbReference>
<dbReference type="InterPro" id="IPR036388">
    <property type="entry name" value="WH-like_DNA-bd_sf"/>
</dbReference>
<dbReference type="Pfam" id="PF00486">
    <property type="entry name" value="Trans_reg_C"/>
    <property type="match status" value="1"/>
</dbReference>
<evidence type="ECO:0000256" key="1">
    <source>
        <dbReference type="ARBA" id="ARBA00018672"/>
    </source>
</evidence>
<evidence type="ECO:0000313" key="13">
    <source>
        <dbReference type="Proteomes" id="UP000824250"/>
    </source>
</evidence>
<evidence type="ECO:0000259" key="11">
    <source>
        <dbReference type="PROSITE" id="PS51755"/>
    </source>
</evidence>
<comment type="caution">
    <text evidence="12">The sequence shown here is derived from an EMBL/GenBank/DDBJ whole genome shotgun (WGS) entry which is preliminary data.</text>
</comment>
<evidence type="ECO:0000256" key="3">
    <source>
        <dbReference type="ARBA" id="ARBA00023012"/>
    </source>
</evidence>
<reference evidence="12" key="2">
    <citation type="journal article" date="2021" name="PeerJ">
        <title>Extensive microbial diversity within the chicken gut microbiome revealed by metagenomics and culture.</title>
        <authorList>
            <person name="Gilroy R."/>
            <person name="Ravi A."/>
            <person name="Getino M."/>
            <person name="Pursley I."/>
            <person name="Horton D.L."/>
            <person name="Alikhan N.F."/>
            <person name="Baker D."/>
            <person name="Gharbi K."/>
            <person name="Hall N."/>
            <person name="Watson M."/>
            <person name="Adriaenssens E.M."/>
            <person name="Foster-Nyarko E."/>
            <person name="Jarju S."/>
            <person name="Secka A."/>
            <person name="Antonio M."/>
            <person name="Oren A."/>
            <person name="Chaudhuri R.R."/>
            <person name="La Ragione R."/>
            <person name="Hildebrand F."/>
            <person name="Pallen M.J."/>
        </authorList>
    </citation>
    <scope>NUCLEOTIDE SEQUENCE</scope>
    <source>
        <strain evidence="12">CHK180-2868</strain>
    </source>
</reference>
<dbReference type="EMBL" id="DVGC01000028">
    <property type="protein sequence ID" value="HIR05345.1"/>
    <property type="molecule type" value="Genomic_DNA"/>
</dbReference>
<dbReference type="PANTHER" id="PTHR48111:SF1">
    <property type="entry name" value="TWO-COMPONENT RESPONSE REGULATOR ORR33"/>
    <property type="match status" value="1"/>
</dbReference>
<dbReference type="InterPro" id="IPR039420">
    <property type="entry name" value="WalR-like"/>
</dbReference>
<dbReference type="SUPFAM" id="SSF52172">
    <property type="entry name" value="CheY-like"/>
    <property type="match status" value="1"/>
</dbReference>
<evidence type="ECO:0000259" key="10">
    <source>
        <dbReference type="PROSITE" id="PS50110"/>
    </source>
</evidence>
<dbReference type="CDD" id="cd00383">
    <property type="entry name" value="trans_reg_C"/>
    <property type="match status" value="1"/>
</dbReference>
<accession>A0A9D1A4H8</accession>
<dbReference type="SUPFAM" id="SSF46894">
    <property type="entry name" value="C-terminal effector domain of the bipartite response regulators"/>
    <property type="match status" value="1"/>
</dbReference>
<dbReference type="GO" id="GO:0032993">
    <property type="term" value="C:protein-DNA complex"/>
    <property type="evidence" value="ECO:0007669"/>
    <property type="project" value="TreeGrafter"/>
</dbReference>
<dbReference type="InterPro" id="IPR001789">
    <property type="entry name" value="Sig_transdc_resp-reg_receiver"/>
</dbReference>
<sequence length="221" mass="25429">MALIYAVEDDKNILEIEMFALKNSGYQVDGFECAHDFYKKLDEKQPDLILLDVMLPDEDGLEIVAKLRRRPETKKIPVIMVTAKTTEIDKVKGLDAGADDYLTKPFGVMELIARVKAVLRRTMEEEKFLSLGDIFLDDEKHMVYVKDEPCSLTFKEYELLKLLLHNAGIVVTREIILERVWGIDFEGESRTLDMHIRTLRQKLGDAGSMIRTVRNVGYMIE</sequence>
<dbReference type="SMART" id="SM00862">
    <property type="entry name" value="Trans_reg_C"/>
    <property type="match status" value="1"/>
</dbReference>
<dbReference type="PROSITE" id="PS50110">
    <property type="entry name" value="RESPONSE_REGULATORY"/>
    <property type="match status" value="1"/>
</dbReference>
<name>A0A9D1A4H8_9FIRM</name>
<feature type="modified residue" description="4-aspartylphosphate" evidence="8">
    <location>
        <position position="52"/>
    </location>
</feature>
<keyword evidence="5 9" id="KW-0238">DNA-binding</keyword>
<dbReference type="Gene3D" id="6.10.250.690">
    <property type="match status" value="1"/>
</dbReference>
<dbReference type="GO" id="GO:0000976">
    <property type="term" value="F:transcription cis-regulatory region binding"/>
    <property type="evidence" value="ECO:0007669"/>
    <property type="project" value="TreeGrafter"/>
</dbReference>
<evidence type="ECO:0000256" key="2">
    <source>
        <dbReference type="ARBA" id="ARBA00022553"/>
    </source>
</evidence>
<dbReference type="Gene3D" id="3.40.50.2300">
    <property type="match status" value="1"/>
</dbReference>
<keyword evidence="6" id="KW-0804">Transcription</keyword>
<dbReference type="Proteomes" id="UP000824250">
    <property type="component" value="Unassembled WGS sequence"/>
</dbReference>
<dbReference type="PANTHER" id="PTHR48111">
    <property type="entry name" value="REGULATOR OF RPOS"/>
    <property type="match status" value="1"/>
</dbReference>
<dbReference type="Gene3D" id="1.10.10.10">
    <property type="entry name" value="Winged helix-like DNA-binding domain superfamily/Winged helix DNA-binding domain"/>
    <property type="match status" value="1"/>
</dbReference>
<dbReference type="AlphaFoldDB" id="A0A9D1A4H8"/>
<dbReference type="InterPro" id="IPR001867">
    <property type="entry name" value="OmpR/PhoB-type_DNA-bd"/>
</dbReference>
<dbReference type="SMART" id="SM00448">
    <property type="entry name" value="REC"/>
    <property type="match status" value="1"/>
</dbReference>
<feature type="domain" description="OmpR/PhoB-type" evidence="11">
    <location>
        <begin position="126"/>
        <end position="221"/>
    </location>
</feature>
<feature type="domain" description="Response regulatory" evidence="10">
    <location>
        <begin position="3"/>
        <end position="119"/>
    </location>
</feature>
<dbReference type="InterPro" id="IPR011006">
    <property type="entry name" value="CheY-like_superfamily"/>
</dbReference>
<evidence type="ECO:0000256" key="8">
    <source>
        <dbReference type="PROSITE-ProRule" id="PRU00169"/>
    </source>
</evidence>
<feature type="DNA-binding region" description="OmpR/PhoB-type" evidence="9">
    <location>
        <begin position="126"/>
        <end position="221"/>
    </location>
</feature>
<dbReference type="GO" id="GO:0000156">
    <property type="term" value="F:phosphorelay response regulator activity"/>
    <property type="evidence" value="ECO:0007669"/>
    <property type="project" value="TreeGrafter"/>
</dbReference>
<dbReference type="GO" id="GO:0006355">
    <property type="term" value="P:regulation of DNA-templated transcription"/>
    <property type="evidence" value="ECO:0007669"/>
    <property type="project" value="InterPro"/>
</dbReference>